<evidence type="ECO:0000313" key="2">
    <source>
        <dbReference type="Proteomes" id="UP001271723"/>
    </source>
</evidence>
<dbReference type="Proteomes" id="UP001271723">
    <property type="component" value="Unassembled WGS sequence"/>
</dbReference>
<evidence type="ECO:0000313" key="1">
    <source>
        <dbReference type="EMBL" id="MDX2908210.1"/>
    </source>
</evidence>
<comment type="caution">
    <text evidence="1">The sequence shown here is derived from an EMBL/GenBank/DDBJ whole genome shotgun (WGS) entry which is preliminary data.</text>
</comment>
<dbReference type="RefSeq" id="WP_086756817.1">
    <property type="nucleotide sequence ID" value="NZ_JAGJBZ010000002.1"/>
</dbReference>
<organism evidence="1 2">
    <name type="scientific">Streptomyces griseiscabiei</name>
    <dbReference type="NCBI Taxonomy" id="2993540"/>
    <lineage>
        <taxon>Bacteria</taxon>
        <taxon>Bacillati</taxon>
        <taxon>Actinomycetota</taxon>
        <taxon>Actinomycetes</taxon>
        <taxon>Kitasatosporales</taxon>
        <taxon>Streptomycetaceae</taxon>
        <taxon>Streptomyces</taxon>
    </lineage>
</organism>
<dbReference type="EMBL" id="JARAVY010000002">
    <property type="protein sequence ID" value="MDX2908210.1"/>
    <property type="molecule type" value="Genomic_DNA"/>
</dbReference>
<gene>
    <name evidence="1" type="ORF">PV517_05760</name>
</gene>
<reference evidence="1 2" key="1">
    <citation type="journal article" date="2023" name="Microb. Genom.">
        <title>Mesoterricola silvestris gen. nov., sp. nov., Mesoterricola sediminis sp. nov., Geothrix oryzae sp. nov., Geothrix edaphica sp. nov., Geothrix rubra sp. nov., and Geothrix limicola sp. nov., six novel members of Acidobacteriota isolated from soils.</title>
        <authorList>
            <person name="Weisberg A.J."/>
            <person name="Pearce E."/>
            <person name="Kramer C.G."/>
            <person name="Chang J.H."/>
            <person name="Clarke C.R."/>
        </authorList>
    </citation>
    <scope>NUCLEOTIDE SEQUENCE [LARGE SCALE GENOMIC DNA]</scope>
    <source>
        <strain evidence="1 2">NRRL_B-2795</strain>
    </source>
</reference>
<protein>
    <submittedName>
        <fullName evidence="1">Uncharacterized protein</fullName>
    </submittedName>
</protein>
<sequence>MSDRPVVLTVAGMGAEAYRRYGLESMAAARDVVLITGDEPSWEVPFIRDRVVVPDPTGQSALSAAGRTFDVVPHQVGRDTGTDLLG</sequence>
<proteinExistence type="predicted"/>
<keyword evidence="2" id="KW-1185">Reference proteome</keyword>
<accession>A0ABU4KXM2</accession>
<name>A0ABU4KXM2_9ACTN</name>